<dbReference type="Proteomes" id="UP000034797">
    <property type="component" value="Unassembled WGS sequence"/>
</dbReference>
<name>A0A0G1NKJ5_9BACT</name>
<gene>
    <name evidence="1" type="ORF">UW84_C0051G0013</name>
</gene>
<evidence type="ECO:0000313" key="2">
    <source>
        <dbReference type="Proteomes" id="UP000034797"/>
    </source>
</evidence>
<protein>
    <submittedName>
        <fullName evidence="1">Uncharacterized protein</fullName>
    </submittedName>
</protein>
<proteinExistence type="predicted"/>
<organism evidence="1 2">
    <name type="scientific">Candidatus Collierbacteria bacterium GW2011_GWA2_44_99</name>
    <dbReference type="NCBI Taxonomy" id="1618380"/>
    <lineage>
        <taxon>Bacteria</taxon>
        <taxon>Candidatus Collieribacteriota</taxon>
    </lineage>
</organism>
<dbReference type="AlphaFoldDB" id="A0A0G1NKJ5"/>
<dbReference type="EMBL" id="LCJW01000051">
    <property type="protein sequence ID" value="KKT84709.1"/>
    <property type="molecule type" value="Genomic_DNA"/>
</dbReference>
<comment type="caution">
    <text evidence="1">The sequence shown here is derived from an EMBL/GenBank/DDBJ whole genome shotgun (WGS) entry which is preliminary data.</text>
</comment>
<accession>A0A0G1NKJ5</accession>
<reference evidence="1 2" key="1">
    <citation type="journal article" date="2015" name="Nature">
        <title>rRNA introns, odd ribosomes, and small enigmatic genomes across a large radiation of phyla.</title>
        <authorList>
            <person name="Brown C.T."/>
            <person name="Hug L.A."/>
            <person name="Thomas B.C."/>
            <person name="Sharon I."/>
            <person name="Castelle C.J."/>
            <person name="Singh A."/>
            <person name="Wilkins M.J."/>
            <person name="Williams K.H."/>
            <person name="Banfield J.F."/>
        </authorList>
    </citation>
    <scope>NUCLEOTIDE SEQUENCE [LARGE SCALE GENOMIC DNA]</scope>
</reference>
<sequence length="60" mass="7082">MVISVILCQKKSSTQLKKYDSLMRTKLELIKQYNLKLISLYLSDIFPVNHLDKKLSLLRK</sequence>
<evidence type="ECO:0000313" key="1">
    <source>
        <dbReference type="EMBL" id="KKT84709.1"/>
    </source>
</evidence>